<evidence type="ECO:0000313" key="2">
    <source>
        <dbReference type="Proteomes" id="UP000198736"/>
    </source>
</evidence>
<protein>
    <submittedName>
        <fullName evidence="1">Uncharacterized protein</fullName>
    </submittedName>
</protein>
<name>A0A0S4L7Y0_9BACT</name>
<evidence type="ECO:0000313" key="1">
    <source>
        <dbReference type="EMBL" id="CUS32857.1"/>
    </source>
</evidence>
<accession>A0A0S4L7Y0</accession>
<reference evidence="2" key="1">
    <citation type="submission" date="2015-10" db="EMBL/GenBank/DDBJ databases">
        <authorList>
            <person name="Luecker S."/>
            <person name="Luecker S."/>
        </authorList>
    </citation>
    <scope>NUCLEOTIDE SEQUENCE [LARGE SCALE GENOMIC DNA]</scope>
</reference>
<gene>
    <name evidence="1" type="ORF">COMA2_110127</name>
</gene>
<organism evidence="1 2">
    <name type="scientific">Candidatus Nitrospira nitrificans</name>
    <dbReference type="NCBI Taxonomy" id="1742973"/>
    <lineage>
        <taxon>Bacteria</taxon>
        <taxon>Pseudomonadati</taxon>
        <taxon>Nitrospirota</taxon>
        <taxon>Nitrospiria</taxon>
        <taxon>Nitrospirales</taxon>
        <taxon>Nitrospiraceae</taxon>
        <taxon>Nitrospira</taxon>
    </lineage>
</organism>
<proteinExistence type="predicted"/>
<dbReference type="AlphaFoldDB" id="A0A0S4L7Y0"/>
<dbReference type="Proteomes" id="UP000198736">
    <property type="component" value="Unassembled WGS sequence"/>
</dbReference>
<sequence>MQRSDSNLSVIGNWNCDGAKVRSPLHHDMASALTDDLKIVLFEDAADVSPRKDAEFTHGPLRSG</sequence>
<dbReference type="EMBL" id="CZPZ01000003">
    <property type="protein sequence ID" value="CUS32857.1"/>
    <property type="molecule type" value="Genomic_DNA"/>
</dbReference>
<keyword evidence="2" id="KW-1185">Reference proteome</keyword>